<comment type="caution">
    <text evidence="1">The sequence shown here is derived from an EMBL/GenBank/DDBJ whole genome shotgun (WGS) entry which is preliminary data.</text>
</comment>
<gene>
    <name evidence="1" type="ORF">M9H77_07105</name>
</gene>
<accession>A0ACC0BU60</accession>
<keyword evidence="2" id="KW-1185">Reference proteome</keyword>
<reference evidence="2" key="1">
    <citation type="journal article" date="2023" name="Nat. Plants">
        <title>Single-cell RNA sequencing provides a high-resolution roadmap for understanding the multicellular compartmentation of specialized metabolism.</title>
        <authorList>
            <person name="Sun S."/>
            <person name="Shen X."/>
            <person name="Li Y."/>
            <person name="Li Y."/>
            <person name="Wang S."/>
            <person name="Li R."/>
            <person name="Zhang H."/>
            <person name="Shen G."/>
            <person name="Guo B."/>
            <person name="Wei J."/>
            <person name="Xu J."/>
            <person name="St-Pierre B."/>
            <person name="Chen S."/>
            <person name="Sun C."/>
        </authorList>
    </citation>
    <scope>NUCLEOTIDE SEQUENCE [LARGE SCALE GENOMIC DNA]</scope>
</reference>
<name>A0ACC0BU60_CATRO</name>
<proteinExistence type="predicted"/>
<evidence type="ECO:0000313" key="1">
    <source>
        <dbReference type="EMBL" id="KAI5676155.1"/>
    </source>
</evidence>
<dbReference type="Proteomes" id="UP001060085">
    <property type="component" value="Linkage Group LG02"/>
</dbReference>
<evidence type="ECO:0000313" key="2">
    <source>
        <dbReference type="Proteomes" id="UP001060085"/>
    </source>
</evidence>
<dbReference type="EMBL" id="CM044702">
    <property type="protein sequence ID" value="KAI5676155.1"/>
    <property type="molecule type" value="Genomic_DNA"/>
</dbReference>
<organism evidence="1 2">
    <name type="scientific">Catharanthus roseus</name>
    <name type="common">Madagascar periwinkle</name>
    <name type="synonym">Vinca rosea</name>
    <dbReference type="NCBI Taxonomy" id="4058"/>
    <lineage>
        <taxon>Eukaryota</taxon>
        <taxon>Viridiplantae</taxon>
        <taxon>Streptophyta</taxon>
        <taxon>Embryophyta</taxon>
        <taxon>Tracheophyta</taxon>
        <taxon>Spermatophyta</taxon>
        <taxon>Magnoliopsida</taxon>
        <taxon>eudicotyledons</taxon>
        <taxon>Gunneridae</taxon>
        <taxon>Pentapetalae</taxon>
        <taxon>asterids</taxon>
        <taxon>lamiids</taxon>
        <taxon>Gentianales</taxon>
        <taxon>Apocynaceae</taxon>
        <taxon>Rauvolfioideae</taxon>
        <taxon>Vinceae</taxon>
        <taxon>Catharanthinae</taxon>
        <taxon>Catharanthus</taxon>
    </lineage>
</organism>
<sequence length="159" mass="18349">MISYDYVGSALKFIFRLDEDPRLTSGYTRKEGTSGNWHSCSRESGEFGDWDIISSELLEKIHICKPIIKGDCFHLLDYLSHCEFSVEDLVTLMGIIIFNLTTFLNSKVDLIPDEKVKFESLREDILFFQKVFQLPVNSSKSEEEIESLGETLELFEVDF</sequence>
<protein>
    <submittedName>
        <fullName evidence="1">Uncharacterized protein</fullName>
    </submittedName>
</protein>